<dbReference type="PANTHER" id="PTHR30574">
    <property type="entry name" value="INNER MEMBRANE PROTEIN YEDE"/>
    <property type="match status" value="1"/>
</dbReference>
<feature type="transmembrane region" description="Helical" evidence="9">
    <location>
        <begin position="94"/>
        <end position="111"/>
    </location>
</feature>
<comment type="caution">
    <text evidence="10">The sequence shown here is derived from an EMBL/GenBank/DDBJ whole genome shotgun (WGS) entry which is preliminary data.</text>
</comment>
<feature type="transmembrane region" description="Helical" evidence="9">
    <location>
        <begin position="53"/>
        <end position="74"/>
    </location>
</feature>
<feature type="transmembrane region" description="Helical" evidence="9">
    <location>
        <begin position="183"/>
        <end position="201"/>
    </location>
</feature>
<accession>A0A1T2KTB5</accession>
<keyword evidence="3" id="KW-1003">Cell membrane</keyword>
<gene>
    <name evidence="10" type="ORF">BOW51_08675</name>
</gene>
<dbReference type="AlphaFoldDB" id="A0A1T2KTB5"/>
<protein>
    <submittedName>
        <fullName evidence="10">Uncharacterized protein</fullName>
    </submittedName>
</protein>
<dbReference type="InterPro" id="IPR007272">
    <property type="entry name" value="Sulf_transp_TsuA/YedE"/>
</dbReference>
<evidence type="ECO:0000256" key="1">
    <source>
        <dbReference type="ARBA" id="ARBA00004429"/>
    </source>
</evidence>
<dbReference type="OrthoDB" id="9794165at2"/>
<keyword evidence="7 9" id="KW-0472">Membrane</keyword>
<dbReference type="RefSeq" id="WP_078487627.1">
    <property type="nucleotide sequence ID" value="NZ_MPRJ01000054.1"/>
</dbReference>
<keyword evidence="11" id="KW-1185">Reference proteome</keyword>
<proteinExistence type="inferred from homology"/>
<evidence type="ECO:0000256" key="5">
    <source>
        <dbReference type="ARBA" id="ARBA00022692"/>
    </source>
</evidence>
<reference evidence="10 11" key="1">
    <citation type="submission" date="2016-11" db="EMBL/GenBank/DDBJ databases">
        <title>Mixed transmission modes and dynamic genome evolution in an obligate animal-bacterial symbiosis.</title>
        <authorList>
            <person name="Russell S.L."/>
            <person name="Corbett-Detig R.B."/>
            <person name="Cavanaugh C.M."/>
        </authorList>
    </citation>
    <scope>NUCLEOTIDE SEQUENCE [LARGE SCALE GENOMIC DNA]</scope>
    <source>
        <strain evidence="10">Se-Cadez</strain>
    </source>
</reference>
<evidence type="ECO:0000313" key="10">
    <source>
        <dbReference type="EMBL" id="OOZ36108.1"/>
    </source>
</evidence>
<keyword evidence="4" id="KW-0997">Cell inner membrane</keyword>
<dbReference type="GO" id="GO:0005886">
    <property type="term" value="C:plasma membrane"/>
    <property type="evidence" value="ECO:0007669"/>
    <property type="project" value="UniProtKB-SubCell"/>
</dbReference>
<feature type="transmembrane region" description="Helical" evidence="9">
    <location>
        <begin position="12"/>
        <end position="32"/>
    </location>
</feature>
<evidence type="ECO:0000256" key="7">
    <source>
        <dbReference type="ARBA" id="ARBA00023136"/>
    </source>
</evidence>
<evidence type="ECO:0000256" key="9">
    <source>
        <dbReference type="SAM" id="Phobius"/>
    </source>
</evidence>
<keyword evidence="6 9" id="KW-1133">Transmembrane helix</keyword>
<evidence type="ECO:0000256" key="3">
    <source>
        <dbReference type="ARBA" id="ARBA00022475"/>
    </source>
</evidence>
<sequence length="420" mass="44935">MVFENFAEGQFALLWATFIIALVMGAIVNKTNFCTMGAVSDMVNMNDMGRMRAWVLAMAVAMIGVAVLEFMGLVNADSSFPPYRAGQLIWAENILGGLLFGIGMTLASGCGNKTLIRIGGGNLKSIVVLVVIAVIAYFMINPFPNSDQTLMTVIFYDWIRPLAISFEGKQDIGSLVAGENAGTARLAIGLVLGALLVFWAMKSAEFRSSFDNVFAGIMIGLAVLAAWYVSSNVGIDVDGEVKTLSGYVQEWDFLADSEEGKPADSRPLSAQSFTFVNPMGQTLGYSMSGFDAAFITFGVMALLGVICGSLLWSLVSKSFRIEWFVDLKDFLNHLIGAILMGFGGVLAMGCTIGQGITGASTLAVGSFLAFGSIVLGSGLTMKVQYYKLVYEEEATFGKALITGLVDFKLLPASMRKLDAI</sequence>
<keyword evidence="5 9" id="KW-0812">Transmembrane</keyword>
<evidence type="ECO:0000256" key="8">
    <source>
        <dbReference type="ARBA" id="ARBA00035655"/>
    </source>
</evidence>
<name>A0A1T2KTB5_9GAMM</name>
<feature type="transmembrane region" description="Helical" evidence="9">
    <location>
        <begin position="292"/>
        <end position="314"/>
    </location>
</feature>
<feature type="transmembrane region" description="Helical" evidence="9">
    <location>
        <begin position="123"/>
        <end position="140"/>
    </location>
</feature>
<comment type="similarity">
    <text evidence="8">Belongs to the TsuA/YedE (TC 9.B.102) family.</text>
</comment>
<comment type="subcellular location">
    <subcellularLocation>
        <location evidence="1">Cell inner membrane</location>
        <topology evidence="1">Multi-pass membrane protein</topology>
    </subcellularLocation>
</comment>
<dbReference type="PANTHER" id="PTHR30574:SF1">
    <property type="entry name" value="SULPHUR TRANSPORT DOMAIN-CONTAINING PROTEIN"/>
    <property type="match status" value="1"/>
</dbReference>
<dbReference type="EMBL" id="MPRJ01000054">
    <property type="protein sequence ID" value="OOZ36108.1"/>
    <property type="molecule type" value="Genomic_DNA"/>
</dbReference>
<evidence type="ECO:0000256" key="4">
    <source>
        <dbReference type="ARBA" id="ARBA00022519"/>
    </source>
</evidence>
<feature type="transmembrane region" description="Helical" evidence="9">
    <location>
        <begin position="362"/>
        <end position="381"/>
    </location>
</feature>
<organism evidence="10 11">
    <name type="scientific">Solemya velesiana gill symbiont</name>
    <dbReference type="NCBI Taxonomy" id="1918948"/>
    <lineage>
        <taxon>Bacteria</taxon>
        <taxon>Pseudomonadati</taxon>
        <taxon>Pseudomonadota</taxon>
        <taxon>Gammaproteobacteria</taxon>
        <taxon>sulfur-oxidizing symbionts</taxon>
    </lineage>
</organism>
<keyword evidence="2" id="KW-0813">Transport</keyword>
<dbReference type="Proteomes" id="UP000190896">
    <property type="component" value="Unassembled WGS sequence"/>
</dbReference>
<evidence type="ECO:0000313" key="11">
    <source>
        <dbReference type="Proteomes" id="UP000190896"/>
    </source>
</evidence>
<evidence type="ECO:0000256" key="2">
    <source>
        <dbReference type="ARBA" id="ARBA00022448"/>
    </source>
</evidence>
<evidence type="ECO:0000256" key="6">
    <source>
        <dbReference type="ARBA" id="ARBA00022989"/>
    </source>
</evidence>
<feature type="transmembrane region" description="Helical" evidence="9">
    <location>
        <begin position="213"/>
        <end position="230"/>
    </location>
</feature>
<feature type="transmembrane region" description="Helical" evidence="9">
    <location>
        <begin position="334"/>
        <end position="356"/>
    </location>
</feature>
<dbReference type="Pfam" id="PF04143">
    <property type="entry name" value="Sulf_transp"/>
    <property type="match status" value="1"/>
</dbReference>